<evidence type="ECO:0000313" key="1">
    <source>
        <dbReference type="EMBL" id="EFL92078.1"/>
    </source>
</evidence>
<dbReference type="GO" id="GO:0003677">
    <property type="term" value="F:DNA binding"/>
    <property type="evidence" value="ECO:0007669"/>
    <property type="project" value="InterPro"/>
</dbReference>
<reference evidence="1" key="1">
    <citation type="journal article" date="2009" name="Environ. Microbiol.">
        <title>Dynamics of genome evolution in facultative symbionts of aphids.</title>
        <authorList>
            <person name="Degnan P.H."/>
            <person name="Leonardo T.E."/>
            <person name="Cass B.N."/>
            <person name="Hurwitz B."/>
            <person name="Stern D."/>
            <person name="Gibbs R.A."/>
            <person name="Richards S."/>
            <person name="Moran N.A."/>
        </authorList>
    </citation>
    <scope>NUCLEOTIDE SEQUENCE [LARGE SCALE GENOMIC DNA]</scope>
    <source>
        <strain evidence="1">LSR1</strain>
    </source>
</reference>
<dbReference type="Proteomes" id="UP000005726">
    <property type="component" value="Unassembled WGS sequence"/>
</dbReference>
<evidence type="ECO:0000313" key="2">
    <source>
        <dbReference type="Proteomes" id="UP000005726"/>
    </source>
</evidence>
<dbReference type="Gene3D" id="1.10.10.10">
    <property type="entry name" value="Winged helix-like DNA-binding domain superfamily/Winged helix DNA-binding domain"/>
    <property type="match status" value="1"/>
</dbReference>
<organism evidence="1 2">
    <name type="scientific">Candidatus Regiella insecticola LSR1</name>
    <dbReference type="NCBI Taxonomy" id="663321"/>
    <lineage>
        <taxon>Bacteria</taxon>
        <taxon>Pseudomonadati</taxon>
        <taxon>Pseudomonadota</taxon>
        <taxon>Gammaproteobacteria</taxon>
        <taxon>Enterobacterales</taxon>
        <taxon>Enterobacteriaceae</taxon>
        <taxon>aphid secondary symbionts</taxon>
        <taxon>Candidatus Regiella</taxon>
    </lineage>
</organism>
<dbReference type="InterPro" id="IPR016032">
    <property type="entry name" value="Sig_transdc_resp-reg_C-effctor"/>
</dbReference>
<dbReference type="SUPFAM" id="SSF46894">
    <property type="entry name" value="C-terminal effector domain of the bipartite response regulators"/>
    <property type="match status" value="1"/>
</dbReference>
<dbReference type="GO" id="GO:0006355">
    <property type="term" value="P:regulation of DNA-templated transcription"/>
    <property type="evidence" value="ECO:0007669"/>
    <property type="project" value="InterPro"/>
</dbReference>
<gene>
    <name evidence="1" type="ORF">REG_1060</name>
</gene>
<dbReference type="eggNOG" id="COG2197">
    <property type="taxonomic scope" value="Bacteria"/>
</dbReference>
<proteinExistence type="predicted"/>
<dbReference type="EMBL" id="GL379591">
    <property type="protein sequence ID" value="EFL92078.1"/>
    <property type="molecule type" value="Genomic_DNA"/>
</dbReference>
<protein>
    <submittedName>
        <fullName evidence="1">Hypothetical phage protein</fullName>
    </submittedName>
</protein>
<keyword evidence="2" id="KW-1185">Reference proteome</keyword>
<dbReference type="InterPro" id="IPR036388">
    <property type="entry name" value="WH-like_DNA-bd_sf"/>
</dbReference>
<dbReference type="AlphaFoldDB" id="E0WSF2"/>
<dbReference type="RefSeq" id="WP_006704793.1">
    <property type="nucleotide sequence ID" value="NZ_CAWLGB010000003.1"/>
</dbReference>
<dbReference type="HOGENOM" id="CLU_184333_1_0_6"/>
<name>E0WSF2_9ENTR</name>
<sequence length="84" mass="9640">MAAFDMTQFSEFREIFPELTPAQFETAMLFALGISQKDIAALRSVSYSAVKKTLFQAKNKFEPHSLYRLSTVFHVRFVLFVLQG</sequence>
<accession>E0WSF2</accession>